<reference evidence="2 3" key="1">
    <citation type="submission" date="2018-11" db="EMBL/GenBank/DDBJ databases">
        <authorList>
            <consortium name="Pathogen Informatics"/>
        </authorList>
    </citation>
    <scope>NUCLEOTIDE SEQUENCE [LARGE SCALE GENOMIC DNA]</scope>
</reference>
<dbReference type="SUPFAM" id="SSF56672">
    <property type="entry name" value="DNA/RNA polymerases"/>
    <property type="match status" value="1"/>
</dbReference>
<dbReference type="Proteomes" id="UP000281553">
    <property type="component" value="Unassembled WGS sequence"/>
</dbReference>
<feature type="domain" description="Reverse transcriptase" evidence="1">
    <location>
        <begin position="325"/>
        <end position="570"/>
    </location>
</feature>
<dbReference type="InterPro" id="IPR043502">
    <property type="entry name" value="DNA/RNA_pol_sf"/>
</dbReference>
<dbReference type="OrthoDB" id="6286681at2759"/>
<name>A0A3P7MZ95_DIBLA</name>
<gene>
    <name evidence="2" type="ORF">DILT_LOCUS15123</name>
</gene>
<dbReference type="InterPro" id="IPR000477">
    <property type="entry name" value="RT_dom"/>
</dbReference>
<evidence type="ECO:0000313" key="3">
    <source>
        <dbReference type="Proteomes" id="UP000281553"/>
    </source>
</evidence>
<proteinExistence type="predicted"/>
<dbReference type="CDD" id="cd01650">
    <property type="entry name" value="RT_nLTR_like"/>
    <property type="match status" value="1"/>
</dbReference>
<feature type="non-terminal residue" evidence="2">
    <location>
        <position position="837"/>
    </location>
</feature>
<evidence type="ECO:0000259" key="1">
    <source>
        <dbReference type="PROSITE" id="PS50878"/>
    </source>
</evidence>
<dbReference type="PANTHER" id="PTHR19446">
    <property type="entry name" value="REVERSE TRANSCRIPTASES"/>
    <property type="match status" value="1"/>
</dbReference>
<dbReference type="AlphaFoldDB" id="A0A3P7MZ95"/>
<evidence type="ECO:0000313" key="2">
    <source>
        <dbReference type="EMBL" id="VDN28088.1"/>
    </source>
</evidence>
<accession>A0A3P7MZ95</accession>
<sequence>MTLFLTMRSSLRTFQEWPYTELSLGDSSLGSARGRSLHTKSAHPVEYFEGRSRLAPSRTNWSAQEDYLLRRCATAFPTRSEEALYSRLRSLHGQEPLLAPPALVLPVDPTPTTSYSNPTAPVIEQSQNQAYRDSLLHSAVELLAESPCAGLATEELLSLALDLLMDEDRLSEAGARLDSHALSVFPKRWSPGVHRRPVAKARPLNGRSRRRAQYAEVQARLAKNFKAGAQFVLSGDWRTAPCPESPLPPGMFEFWRELTERPSNPDPRPTITPATVAWAILDPISPTEVTRNLRLMQDSAAGIDGLSAKDLLRWPPSAIAGYLNVILATCHMPAQHCICRTTLVPKARSPKSPSEFRPIAVSNVLPRLLTRILAQRWSRHCPTSRFQFGFQERDGTAEATALLHGMLRHAVSAPRSIAVAVLDVAKAFDSVNHGTLLRAAAAHGAPPPLLTLLASSYSRTSTYILGTEVRCLRGLGFEMDGVTVDCIAYADDLVLFAESPQRLQQRLDGLANGLSHAGMVLNSAKCVAFYVQALGKEKSACLRPCDVSIGGSALRSLGPTDTFKYLGVPFSYRGKVTVSHHSVLYNMLQEVTKAPLKPQQRLSLLKQHCVPKLLHELVLGAVHRNTLKRLDVQIRQAVRLWLRLPTDTPTSFLHAAVRDGGIGVPCLAVMVPFAKKRRLDSVLSSQEPAVRAAATVPSALPGMRMAAQPVRLGQTVLASKLDAKEYWRTSLYESADGRPLLHFANSTCANHWLSSPVRVFPWLFLRGIQLRAGVLSTKARRSRRTGREDVLCRGECGQRETLFHILQCCHLTHHARVWRHNLVMRLLAQRLLKDGRE</sequence>
<keyword evidence="3" id="KW-1185">Reference proteome</keyword>
<dbReference type="EMBL" id="UYRU01077406">
    <property type="protein sequence ID" value="VDN28088.1"/>
    <property type="molecule type" value="Genomic_DNA"/>
</dbReference>
<organism evidence="2 3">
    <name type="scientific">Dibothriocephalus latus</name>
    <name type="common">Fish tapeworm</name>
    <name type="synonym">Diphyllobothrium latum</name>
    <dbReference type="NCBI Taxonomy" id="60516"/>
    <lineage>
        <taxon>Eukaryota</taxon>
        <taxon>Metazoa</taxon>
        <taxon>Spiralia</taxon>
        <taxon>Lophotrochozoa</taxon>
        <taxon>Platyhelminthes</taxon>
        <taxon>Cestoda</taxon>
        <taxon>Eucestoda</taxon>
        <taxon>Diphyllobothriidea</taxon>
        <taxon>Diphyllobothriidae</taxon>
        <taxon>Dibothriocephalus</taxon>
    </lineage>
</organism>
<protein>
    <recommendedName>
        <fullName evidence="1">Reverse transcriptase domain-containing protein</fullName>
    </recommendedName>
</protein>
<dbReference type="Pfam" id="PF00078">
    <property type="entry name" value="RVT_1"/>
    <property type="match status" value="2"/>
</dbReference>
<dbReference type="PROSITE" id="PS50878">
    <property type="entry name" value="RT_POL"/>
    <property type="match status" value="1"/>
</dbReference>